<evidence type="ECO:0000313" key="3">
    <source>
        <dbReference type="Proteomes" id="UP000578030"/>
    </source>
</evidence>
<dbReference type="GO" id="GO:0050660">
    <property type="term" value="F:flavin adenine dinucleotide binding"/>
    <property type="evidence" value="ECO:0007669"/>
    <property type="project" value="TreeGrafter"/>
</dbReference>
<accession>A0A7W4K7B4</accession>
<evidence type="ECO:0000259" key="1">
    <source>
        <dbReference type="Pfam" id="PF03275"/>
    </source>
</evidence>
<dbReference type="GO" id="GO:0008767">
    <property type="term" value="F:UDP-galactopyranose mutase activity"/>
    <property type="evidence" value="ECO:0007669"/>
    <property type="project" value="InterPro"/>
</dbReference>
<name>A0A7W4K7B4_9PROT</name>
<dbReference type="SUPFAM" id="SSF54373">
    <property type="entry name" value="FAD-linked reductases, C-terminal domain"/>
    <property type="match status" value="1"/>
</dbReference>
<protein>
    <submittedName>
        <fullName evidence="2">NAD(P)-binding protein</fullName>
    </submittedName>
</protein>
<dbReference type="Pfam" id="PF13450">
    <property type="entry name" value="NAD_binding_8"/>
    <property type="match status" value="1"/>
</dbReference>
<evidence type="ECO:0000313" key="2">
    <source>
        <dbReference type="EMBL" id="MBB2201633.1"/>
    </source>
</evidence>
<reference evidence="2 3" key="1">
    <citation type="submission" date="2020-04" db="EMBL/GenBank/DDBJ databases">
        <title>Description of novel Gluconacetobacter.</title>
        <authorList>
            <person name="Sombolestani A."/>
        </authorList>
    </citation>
    <scope>NUCLEOTIDE SEQUENCE [LARGE SCALE GENOMIC DNA]</scope>
    <source>
        <strain evidence="2 3">LMG 27802</strain>
    </source>
</reference>
<comment type="caution">
    <text evidence="2">The sequence shown here is derived from an EMBL/GenBank/DDBJ whole genome shotgun (WGS) entry which is preliminary data.</text>
</comment>
<dbReference type="InterPro" id="IPR015899">
    <property type="entry name" value="UDP-GalPyranose_mutase_C"/>
</dbReference>
<keyword evidence="3" id="KW-1185">Reference proteome</keyword>
<gene>
    <name evidence="2" type="ORF">HLH28_08605</name>
</gene>
<dbReference type="SUPFAM" id="SSF51971">
    <property type="entry name" value="Nucleotide-binding domain"/>
    <property type="match status" value="1"/>
</dbReference>
<dbReference type="Proteomes" id="UP000578030">
    <property type="component" value="Unassembled WGS sequence"/>
</dbReference>
<proteinExistence type="predicted"/>
<sequence length="384" mass="43659">MLLRYCVVGAGFSGAIMARALAEAGHKVLLLDERAQVAGNCHTSRDDETGVMVHRFGPHIFHTADERAWTYINRFGVMKPYVNRVKAQSQGRIYSLPINLMTINQFFGTTLRPDEARQFIAARADQSIATPESFEEQALSMIGPELYRAFFHGYTKKQWGVSPTGLPASILKRLPVRFNYDDNYFSHPWQGMPENGYTAIIENILKAEGIELRLGQSFETVDERFAHVFYTGPIDRYFSYALGRLGYRTLDFEAFVADGDYQGTAVINYCDETVPYTRITEHKHFAPWEQERFTRTICFREYSRQAGADDIPYYPIRQVGEKALLTRYIEMARATPGVSFMGRLGTYRYLDMDVTISEALAASDRVLDVARQGGVIPTFFVDPS</sequence>
<dbReference type="Gene3D" id="3.40.50.720">
    <property type="entry name" value="NAD(P)-binding Rossmann-like Domain"/>
    <property type="match status" value="3"/>
</dbReference>
<dbReference type="AlphaFoldDB" id="A0A7W4K7B4"/>
<dbReference type="EMBL" id="JABEQM010000006">
    <property type="protein sequence ID" value="MBB2201633.1"/>
    <property type="molecule type" value="Genomic_DNA"/>
</dbReference>
<feature type="domain" description="UDP-galactopyranose mutase C-terminal" evidence="1">
    <location>
        <begin position="149"/>
        <end position="349"/>
    </location>
</feature>
<dbReference type="Pfam" id="PF03275">
    <property type="entry name" value="GLF"/>
    <property type="match status" value="1"/>
</dbReference>
<dbReference type="PANTHER" id="PTHR21197">
    <property type="entry name" value="UDP-GALACTOPYRANOSE MUTASE"/>
    <property type="match status" value="1"/>
</dbReference>
<dbReference type="PANTHER" id="PTHR21197:SF0">
    <property type="entry name" value="UDP-GALACTOPYRANOSE MUTASE"/>
    <property type="match status" value="1"/>
</dbReference>
<dbReference type="GO" id="GO:0005829">
    <property type="term" value="C:cytosol"/>
    <property type="evidence" value="ECO:0007669"/>
    <property type="project" value="TreeGrafter"/>
</dbReference>
<organism evidence="2 3">
    <name type="scientific">Gluconacetobacter tumulisoli</name>
    <dbReference type="NCBI Taxonomy" id="1286189"/>
    <lineage>
        <taxon>Bacteria</taxon>
        <taxon>Pseudomonadati</taxon>
        <taxon>Pseudomonadota</taxon>
        <taxon>Alphaproteobacteria</taxon>
        <taxon>Acetobacterales</taxon>
        <taxon>Acetobacteraceae</taxon>
        <taxon>Gluconacetobacter</taxon>
    </lineage>
</organism>